<keyword evidence="5" id="KW-0812">Transmembrane</keyword>
<evidence type="ECO:0000256" key="1">
    <source>
        <dbReference type="ARBA" id="ARBA00004323"/>
    </source>
</evidence>
<keyword evidence="11" id="KW-0472">Membrane</keyword>
<keyword evidence="4 15" id="KW-0808">Transferase</keyword>
<dbReference type="Pfam" id="PF00777">
    <property type="entry name" value="Glyco_transf_29"/>
    <property type="match status" value="1"/>
</dbReference>
<dbReference type="GO" id="GO:0009311">
    <property type="term" value="P:oligosaccharide metabolic process"/>
    <property type="evidence" value="ECO:0007669"/>
    <property type="project" value="TreeGrafter"/>
</dbReference>
<keyword evidence="9" id="KW-0333">Golgi apparatus</keyword>
<keyword evidence="16" id="KW-1185">Reference proteome</keyword>
<dbReference type="EMBL" id="VWPV01075302">
    <property type="protein sequence ID" value="NWH68661.1"/>
    <property type="molecule type" value="Genomic_DNA"/>
</dbReference>
<comment type="similarity">
    <text evidence="2">Belongs to the glycosyltransferase 29 family.</text>
</comment>
<accession>A0A7K4JTI6</accession>
<proteinExistence type="inferred from homology"/>
<evidence type="ECO:0000256" key="9">
    <source>
        <dbReference type="ARBA" id="ARBA00023034"/>
    </source>
</evidence>
<keyword evidence="13" id="KW-0325">Glycoprotein</keyword>
<evidence type="ECO:0000256" key="5">
    <source>
        <dbReference type="ARBA" id="ARBA00022692"/>
    </source>
</evidence>
<keyword evidence="8" id="KW-1133">Transmembrane helix</keyword>
<dbReference type="GO" id="GO:0001574">
    <property type="term" value="P:ganglioside biosynthetic process"/>
    <property type="evidence" value="ECO:0007669"/>
    <property type="project" value="TreeGrafter"/>
</dbReference>
<dbReference type="OrthoDB" id="10264956at2759"/>
<gene>
    <name evidence="15" type="ORF">GEOCAL_R14156</name>
</gene>
<evidence type="ECO:0000256" key="13">
    <source>
        <dbReference type="ARBA" id="ARBA00023180"/>
    </source>
</evidence>
<evidence type="ECO:0000256" key="8">
    <source>
        <dbReference type="ARBA" id="ARBA00022989"/>
    </source>
</evidence>
<evidence type="ECO:0000313" key="16">
    <source>
        <dbReference type="Proteomes" id="UP000531151"/>
    </source>
</evidence>
<evidence type="ECO:0000256" key="7">
    <source>
        <dbReference type="ARBA" id="ARBA00022981"/>
    </source>
</evidence>
<dbReference type="InterPro" id="IPR001675">
    <property type="entry name" value="Glyco_trans_29"/>
</dbReference>
<comment type="subcellular location">
    <subcellularLocation>
        <location evidence="1">Golgi apparatus membrane</location>
        <topology evidence="1">Single-pass type II membrane protein</topology>
    </subcellularLocation>
</comment>
<evidence type="ECO:0000256" key="4">
    <source>
        <dbReference type="ARBA" id="ARBA00022679"/>
    </source>
</evidence>
<feature type="non-terminal residue" evidence="15">
    <location>
        <position position="85"/>
    </location>
</feature>
<comment type="caution">
    <text evidence="15">The sequence shown here is derived from an EMBL/GenBank/DDBJ whole genome shotgun (WGS) entry which is preliminary data.</text>
</comment>
<evidence type="ECO:0000256" key="6">
    <source>
        <dbReference type="ARBA" id="ARBA00022968"/>
    </source>
</evidence>
<keyword evidence="7" id="KW-0730">Sialic acid</keyword>
<keyword evidence="3 15" id="KW-0328">Glycosyltransferase</keyword>
<keyword evidence="12" id="KW-1015">Disulfide bond</keyword>
<keyword evidence="6" id="KW-0735">Signal-anchor</keyword>
<evidence type="ECO:0000313" key="15">
    <source>
        <dbReference type="EMBL" id="NWH68661.1"/>
    </source>
</evidence>
<protein>
    <submittedName>
        <fullName evidence="15">SIA7F sialyltransferase</fullName>
    </submittedName>
</protein>
<dbReference type="GO" id="GO:0001665">
    <property type="term" value="F:alpha-N-acetylgalactosaminide alpha-2,6-sialyltransferase activity"/>
    <property type="evidence" value="ECO:0007669"/>
    <property type="project" value="TreeGrafter"/>
</dbReference>
<comment type="catalytic activity">
    <reaction evidence="14">
        <text>a ganglioside GM1b (d18:1(4E)) + CMP-N-acetyl-beta-neuraminate = a ganglioside GD1alpha (d18:1(4E)) + CMP + H(+)</text>
        <dbReference type="Rhea" id="RHEA:41968"/>
        <dbReference type="ChEBI" id="CHEBI:15378"/>
        <dbReference type="ChEBI" id="CHEBI:57812"/>
        <dbReference type="ChEBI" id="CHEBI:60377"/>
        <dbReference type="ChEBI" id="CHEBI:78568"/>
        <dbReference type="ChEBI" id="CHEBI:78569"/>
    </reaction>
    <physiologicalReaction direction="left-to-right" evidence="14">
        <dbReference type="Rhea" id="RHEA:41969"/>
    </physiologicalReaction>
</comment>
<dbReference type="AlphaFoldDB" id="A0A7K4JTI6"/>
<feature type="non-terminal residue" evidence="15">
    <location>
        <position position="1"/>
    </location>
</feature>
<evidence type="ECO:0000256" key="12">
    <source>
        <dbReference type="ARBA" id="ARBA00023157"/>
    </source>
</evidence>
<keyword evidence="10" id="KW-0443">Lipid metabolism</keyword>
<organism evidence="15 16">
    <name type="scientific">Geococcyx californianus</name>
    <name type="common">Greater roadrunner</name>
    <name type="synonym">Saurothera californiana</name>
    <dbReference type="NCBI Taxonomy" id="8947"/>
    <lineage>
        <taxon>Eukaryota</taxon>
        <taxon>Metazoa</taxon>
        <taxon>Chordata</taxon>
        <taxon>Craniata</taxon>
        <taxon>Vertebrata</taxon>
        <taxon>Euteleostomi</taxon>
        <taxon>Archelosauria</taxon>
        <taxon>Archosauria</taxon>
        <taxon>Dinosauria</taxon>
        <taxon>Saurischia</taxon>
        <taxon>Theropoda</taxon>
        <taxon>Coelurosauria</taxon>
        <taxon>Aves</taxon>
        <taxon>Neognathae</taxon>
        <taxon>Neoaves</taxon>
        <taxon>Otidimorphae</taxon>
        <taxon>Cuculiformes</taxon>
        <taxon>Neomorphidae</taxon>
        <taxon>Geococcyx</taxon>
    </lineage>
</organism>
<dbReference type="PANTHER" id="PTHR45906:SF6">
    <property type="entry name" value="ALPHA-N-ACETYLGALACTOSAMINIDE ALPHA-2,6-SIALYLTRANSFERASE 6"/>
    <property type="match status" value="1"/>
</dbReference>
<reference evidence="15 16" key="1">
    <citation type="submission" date="2019-09" db="EMBL/GenBank/DDBJ databases">
        <title>Bird 10,000 Genomes (B10K) Project - Family phase.</title>
        <authorList>
            <person name="Zhang G."/>
        </authorList>
    </citation>
    <scope>NUCLEOTIDE SEQUENCE [LARGE SCALE GENOMIC DNA]</scope>
    <source>
        <strain evidence="15">B10K-CU-031-07</strain>
        <tissue evidence="15">Muscle</tissue>
    </source>
</reference>
<dbReference type="PANTHER" id="PTHR45906">
    <property type="entry name" value="ALPHA-N-ACETYL-NEURAMINYL-2,3-BETA-GALACTOSYL-1, 3-N-ACETYL-GALACTOSAMINIDE ALPHA-2,6-SIALYLTRANSFERASE-LIKE"/>
    <property type="match status" value="1"/>
</dbReference>
<sequence>MVIAVELCDAVHVYGMVPPNYCGRRPPPHRLPYHYYEPKGPDECTTYIHNERSRRGNHHRFITEKRVFASWAGLYNITFSHPTWP</sequence>
<dbReference type="GO" id="GO:0000139">
    <property type="term" value="C:Golgi membrane"/>
    <property type="evidence" value="ECO:0007669"/>
    <property type="project" value="UniProtKB-SubCell"/>
</dbReference>
<name>A0A7K4JTI6_GEOCA</name>
<dbReference type="Gene3D" id="3.90.1480.20">
    <property type="entry name" value="Glycosyl transferase family 29"/>
    <property type="match status" value="1"/>
</dbReference>
<evidence type="ECO:0000256" key="3">
    <source>
        <dbReference type="ARBA" id="ARBA00022676"/>
    </source>
</evidence>
<dbReference type="InterPro" id="IPR038578">
    <property type="entry name" value="GT29-like_sf"/>
</dbReference>
<evidence type="ECO:0000256" key="10">
    <source>
        <dbReference type="ARBA" id="ARBA00023098"/>
    </source>
</evidence>
<evidence type="ECO:0000256" key="2">
    <source>
        <dbReference type="ARBA" id="ARBA00006003"/>
    </source>
</evidence>
<evidence type="ECO:0000256" key="11">
    <source>
        <dbReference type="ARBA" id="ARBA00023136"/>
    </source>
</evidence>
<dbReference type="Proteomes" id="UP000531151">
    <property type="component" value="Unassembled WGS sequence"/>
</dbReference>
<evidence type="ECO:0000256" key="14">
    <source>
        <dbReference type="ARBA" id="ARBA00043744"/>
    </source>
</evidence>